<feature type="domain" description="DDE Tnp4" evidence="4">
    <location>
        <begin position="13"/>
        <end position="95"/>
    </location>
</feature>
<dbReference type="EMBL" id="AHOQ02000029">
    <property type="protein sequence ID" value="EMO45802.1"/>
    <property type="molecule type" value="Genomic_DNA"/>
</dbReference>
<keyword evidence="5" id="KW-0540">Nuclease</keyword>
<reference evidence="5 6" key="1">
    <citation type="submission" date="2013-01" db="EMBL/GenBank/DDBJ databases">
        <authorList>
            <person name="Harkins D.M."/>
            <person name="Durkin A.S."/>
            <person name="Brinkac L.M."/>
            <person name="Haft D.H."/>
            <person name="Selengut J.D."/>
            <person name="Sanka R."/>
            <person name="DePew J."/>
            <person name="Purushe J."/>
            <person name="Matthias M.A."/>
            <person name="Vinetz J.M."/>
            <person name="Sutton G.G."/>
            <person name="Nierman W.C."/>
            <person name="Fouts D.E."/>
        </authorList>
    </citation>
    <scope>NUCLEOTIDE SEQUENCE [LARGE SCALE GENOMIC DNA]</scope>
    <source>
        <strain evidence="5 6">ZUN179</strain>
    </source>
</reference>
<keyword evidence="3" id="KW-0472">Membrane</keyword>
<evidence type="ECO:0000313" key="5">
    <source>
        <dbReference type="EMBL" id="EMO45802.1"/>
    </source>
</evidence>
<keyword evidence="3" id="KW-1133">Transmembrane helix</keyword>
<protein>
    <submittedName>
        <fullName evidence="5">DDE family endonuclease domain protein</fullName>
    </submittedName>
</protein>
<evidence type="ECO:0000259" key="4">
    <source>
        <dbReference type="Pfam" id="PF13359"/>
    </source>
</evidence>
<keyword evidence="5" id="KW-0378">Hydrolase</keyword>
<gene>
    <name evidence="5" type="ORF">LEP1GSC187_1486</name>
</gene>
<name>M6UL05_9LEPT</name>
<keyword evidence="5" id="KW-0255">Endonuclease</keyword>
<organism evidence="5 6">
    <name type="scientific">Leptospira santarosai str. ZUN179</name>
    <dbReference type="NCBI Taxonomy" id="1049985"/>
    <lineage>
        <taxon>Bacteria</taxon>
        <taxon>Pseudomonadati</taxon>
        <taxon>Spirochaetota</taxon>
        <taxon>Spirochaetia</taxon>
        <taxon>Leptospirales</taxon>
        <taxon>Leptospiraceae</taxon>
        <taxon>Leptospira</taxon>
    </lineage>
</organism>
<comment type="cofactor">
    <cofactor evidence="1">
        <name>a divalent metal cation</name>
        <dbReference type="ChEBI" id="CHEBI:60240"/>
    </cofactor>
</comment>
<evidence type="ECO:0000313" key="6">
    <source>
        <dbReference type="Proteomes" id="UP000012160"/>
    </source>
</evidence>
<sequence>MIVSAIPKDVACVLDSGFGGIEKTSKKVNIIKPKKKPKKKNLPPHKKQRIQELIKKRIFVENAFAGIKRFGITSDVIRCFRIHFKHLVFVLAAGLWNLHLFFHKRFNW</sequence>
<dbReference type="GO" id="GO:0004519">
    <property type="term" value="F:endonuclease activity"/>
    <property type="evidence" value="ECO:0007669"/>
    <property type="project" value="UniProtKB-KW"/>
</dbReference>
<evidence type="ECO:0000256" key="3">
    <source>
        <dbReference type="SAM" id="Phobius"/>
    </source>
</evidence>
<evidence type="ECO:0000256" key="1">
    <source>
        <dbReference type="ARBA" id="ARBA00001968"/>
    </source>
</evidence>
<evidence type="ECO:0000256" key="2">
    <source>
        <dbReference type="ARBA" id="ARBA00022723"/>
    </source>
</evidence>
<dbReference type="GO" id="GO:0046872">
    <property type="term" value="F:metal ion binding"/>
    <property type="evidence" value="ECO:0007669"/>
    <property type="project" value="UniProtKB-KW"/>
</dbReference>
<dbReference type="Proteomes" id="UP000012160">
    <property type="component" value="Unassembled WGS sequence"/>
</dbReference>
<dbReference type="InterPro" id="IPR027806">
    <property type="entry name" value="HARBI1_dom"/>
</dbReference>
<feature type="transmembrane region" description="Helical" evidence="3">
    <location>
        <begin position="84"/>
        <end position="102"/>
    </location>
</feature>
<accession>M6UL05</accession>
<keyword evidence="3" id="KW-0812">Transmembrane</keyword>
<keyword evidence="2" id="KW-0479">Metal-binding</keyword>
<proteinExistence type="predicted"/>
<comment type="caution">
    <text evidence="5">The sequence shown here is derived from an EMBL/GenBank/DDBJ whole genome shotgun (WGS) entry which is preliminary data.</text>
</comment>
<dbReference type="AlphaFoldDB" id="M6UL05"/>
<dbReference type="Pfam" id="PF13359">
    <property type="entry name" value="DDE_Tnp_4"/>
    <property type="match status" value="1"/>
</dbReference>